<dbReference type="RefSeq" id="XP_067082618.1">
    <property type="nucleotide sequence ID" value="XM_067226517.1"/>
</dbReference>
<dbReference type="GeneID" id="92377574"/>
<accession>A0A1G4IHX1</accession>
<dbReference type="AlphaFoldDB" id="A0A1G4IHX1"/>
<dbReference type="VEuPathDB" id="TriTrypDB:TEOVI_000363400"/>
<dbReference type="EMBL" id="CZPT02001774">
    <property type="protein sequence ID" value="SCU72052.1"/>
    <property type="molecule type" value="Genomic_DNA"/>
</dbReference>
<sequence>MLPRPLALAFVISVTTQSRINAEQKESTTVITTLCDEVVYNGSIASYFDSQLKDTRKRLSDLNEDLTMLTAAYEQNLWIPKAGGYALLAAVTADVRLKQRAQMHGKTKNLQRAIYVLKKRAELLTAVKQPRVKSLAVGNAAFNTDADPDCISTSADKTCAVTLKLTTDDAVKCDKAAITNTNLGKAGEEVDKLTKLKTTATAAFTNNPIPVAVHVAGNSGNNDGAVIGKGARINNAEEFSGATNGFRVPMPPVIPPITAPTKTPITQNDNVGGKCVDKTANPHLIITAKSIGHAVCEARKVELIQEWRHTQLSTEELINDTIAQTYAQLIVHLDMKAGVDENSLKAAVRTPLGK</sequence>
<gene>
    <name evidence="1" type="ORF">TEOVI_000363400</name>
</gene>
<evidence type="ECO:0008006" key="3">
    <source>
        <dbReference type="Google" id="ProtNLM"/>
    </source>
</evidence>
<protein>
    <recommendedName>
        <fullName evidence="3">Variant surface glycoprotein 1125</fullName>
    </recommendedName>
</protein>
<evidence type="ECO:0000313" key="2">
    <source>
        <dbReference type="Proteomes" id="UP000195570"/>
    </source>
</evidence>
<reference evidence="1" key="1">
    <citation type="submission" date="2016-09" db="EMBL/GenBank/DDBJ databases">
        <authorList>
            <person name="Hebert L."/>
            <person name="Moumen B."/>
        </authorList>
    </citation>
    <scope>NUCLEOTIDE SEQUENCE [LARGE SCALE GENOMIC DNA]</scope>
    <source>
        <strain evidence="1">OVI</strain>
    </source>
</reference>
<proteinExistence type="predicted"/>
<keyword evidence="2" id="KW-1185">Reference proteome</keyword>
<organism evidence="1 2">
    <name type="scientific">Trypanosoma equiperdum</name>
    <dbReference type="NCBI Taxonomy" id="5694"/>
    <lineage>
        <taxon>Eukaryota</taxon>
        <taxon>Discoba</taxon>
        <taxon>Euglenozoa</taxon>
        <taxon>Kinetoplastea</taxon>
        <taxon>Metakinetoplastina</taxon>
        <taxon>Trypanosomatida</taxon>
        <taxon>Trypanosomatidae</taxon>
        <taxon>Trypanosoma</taxon>
    </lineage>
</organism>
<name>A0A1G4IHX1_TRYEQ</name>
<comment type="caution">
    <text evidence="1">The sequence shown here is derived from an EMBL/GenBank/DDBJ whole genome shotgun (WGS) entry which is preliminary data.</text>
</comment>
<evidence type="ECO:0000313" key="1">
    <source>
        <dbReference type="EMBL" id="SCU72052.1"/>
    </source>
</evidence>
<dbReference type="Proteomes" id="UP000195570">
    <property type="component" value="Unassembled WGS sequence"/>
</dbReference>